<sequence length="183" mass="21599">MGYDDSEICKMLFIDIYFHPYIFKIENLNLVISGIGKSNDPNWHYAGKGYQSSFVHNFHKIRSVFFQEFNHKEAIVRIYQNFQEIHVFSDTDPNTVWNKIDSTKDQAMLKQLYECGYLCTAPENYKNIANQFWDAFRDALDINSRRIDGKEEYSRHYARVNGPGGIQLEKPKITLERLTPEKR</sequence>
<evidence type="ECO:0000313" key="1">
    <source>
        <dbReference type="EMBL" id="CAG8509917.1"/>
    </source>
</evidence>
<dbReference type="AlphaFoldDB" id="A0A9N8ZXE5"/>
<keyword evidence="2" id="KW-1185">Reference proteome</keyword>
<accession>A0A9N8ZXE5</accession>
<proteinExistence type="predicted"/>
<protein>
    <submittedName>
        <fullName evidence="1">6764_t:CDS:1</fullName>
    </submittedName>
</protein>
<dbReference type="Proteomes" id="UP000789396">
    <property type="component" value="Unassembled WGS sequence"/>
</dbReference>
<dbReference type="EMBL" id="CAJVPZ010002295">
    <property type="protein sequence ID" value="CAG8509917.1"/>
    <property type="molecule type" value="Genomic_DNA"/>
</dbReference>
<dbReference type="OrthoDB" id="2438612at2759"/>
<organism evidence="1 2">
    <name type="scientific">Racocetra fulgida</name>
    <dbReference type="NCBI Taxonomy" id="60492"/>
    <lineage>
        <taxon>Eukaryota</taxon>
        <taxon>Fungi</taxon>
        <taxon>Fungi incertae sedis</taxon>
        <taxon>Mucoromycota</taxon>
        <taxon>Glomeromycotina</taxon>
        <taxon>Glomeromycetes</taxon>
        <taxon>Diversisporales</taxon>
        <taxon>Gigasporaceae</taxon>
        <taxon>Racocetra</taxon>
    </lineage>
</organism>
<evidence type="ECO:0000313" key="2">
    <source>
        <dbReference type="Proteomes" id="UP000789396"/>
    </source>
</evidence>
<comment type="caution">
    <text evidence="1">The sequence shown here is derived from an EMBL/GenBank/DDBJ whole genome shotgun (WGS) entry which is preliminary data.</text>
</comment>
<gene>
    <name evidence="1" type="ORF">RFULGI_LOCUS2848</name>
</gene>
<name>A0A9N8ZXE5_9GLOM</name>
<reference evidence="1" key="1">
    <citation type="submission" date="2021-06" db="EMBL/GenBank/DDBJ databases">
        <authorList>
            <person name="Kallberg Y."/>
            <person name="Tangrot J."/>
            <person name="Rosling A."/>
        </authorList>
    </citation>
    <scope>NUCLEOTIDE SEQUENCE</scope>
    <source>
        <strain evidence="1">IN212</strain>
    </source>
</reference>